<comment type="caution">
    <text evidence="2">The sequence shown here is derived from an EMBL/GenBank/DDBJ whole genome shotgun (WGS) entry which is preliminary data.</text>
</comment>
<keyword evidence="3" id="KW-1185">Reference proteome</keyword>
<reference evidence="3" key="1">
    <citation type="journal article" date="2019" name="Int. J. Syst. Evol. Microbiol.">
        <title>The Global Catalogue of Microorganisms (GCM) 10K type strain sequencing project: providing services to taxonomists for standard genome sequencing and annotation.</title>
        <authorList>
            <consortium name="The Broad Institute Genomics Platform"/>
            <consortium name="The Broad Institute Genome Sequencing Center for Infectious Disease"/>
            <person name="Wu L."/>
            <person name="Ma J."/>
        </authorList>
    </citation>
    <scope>NUCLEOTIDE SEQUENCE [LARGE SCALE GENOMIC DNA]</scope>
    <source>
        <strain evidence="3">CGMCC 1.12942</strain>
    </source>
</reference>
<protein>
    <submittedName>
        <fullName evidence="2">Polymer-forming cytoskeletal protein</fullName>
    </submittedName>
</protein>
<dbReference type="RefSeq" id="WP_379867098.1">
    <property type="nucleotide sequence ID" value="NZ_JBHTBW010000062.1"/>
</dbReference>
<comment type="similarity">
    <text evidence="1">Belongs to the bactofilin family.</text>
</comment>
<organism evidence="2 3">
    <name type="scientific">Laceyella putida</name>
    <dbReference type="NCBI Taxonomy" id="110101"/>
    <lineage>
        <taxon>Bacteria</taxon>
        <taxon>Bacillati</taxon>
        <taxon>Bacillota</taxon>
        <taxon>Bacilli</taxon>
        <taxon>Bacillales</taxon>
        <taxon>Thermoactinomycetaceae</taxon>
        <taxon>Laceyella</taxon>
    </lineage>
</organism>
<proteinExistence type="inferred from homology"/>
<dbReference type="Proteomes" id="UP001596500">
    <property type="component" value="Unassembled WGS sequence"/>
</dbReference>
<dbReference type="Pfam" id="PF04519">
    <property type="entry name" value="Bactofilin"/>
    <property type="match status" value="1"/>
</dbReference>
<dbReference type="PANTHER" id="PTHR35024:SF4">
    <property type="entry name" value="POLYMER-FORMING CYTOSKELETAL PROTEIN"/>
    <property type="match status" value="1"/>
</dbReference>
<gene>
    <name evidence="2" type="ORF">ACFQNG_17725</name>
</gene>
<evidence type="ECO:0000313" key="3">
    <source>
        <dbReference type="Proteomes" id="UP001596500"/>
    </source>
</evidence>
<dbReference type="PANTHER" id="PTHR35024">
    <property type="entry name" value="HYPOTHETICAL CYTOSOLIC PROTEIN"/>
    <property type="match status" value="1"/>
</dbReference>
<accession>A0ABW2RPC4</accession>
<sequence length="243" mass="26698">MDKEKRRDLTISGSGSAAGGLYDRLSINGEGRIHGDVDCISIKAYGVTTFAGNVKAERFDIAGETTIKGKVEVEEMKVKGQAHVYGYVICEELKVMGATTIEGNLTSEEIEIKGATTIKGDCEAEDFQARGGFTIDGLLNAGHIHVRLYGKCQAKEIGGETIRIEKDGLDFSLFKWLKSILHYTNELVADTIEGDDIYLENTKAKVVRGNNVIIGSGCQIDLVEYKDQFEQKEDTVVKEHKKV</sequence>
<dbReference type="InterPro" id="IPR007607">
    <property type="entry name" value="BacA/B"/>
</dbReference>
<evidence type="ECO:0000256" key="1">
    <source>
        <dbReference type="ARBA" id="ARBA00044755"/>
    </source>
</evidence>
<dbReference type="EMBL" id="JBHTBW010000062">
    <property type="protein sequence ID" value="MFC7442912.1"/>
    <property type="molecule type" value="Genomic_DNA"/>
</dbReference>
<name>A0ABW2RPC4_9BACL</name>
<evidence type="ECO:0000313" key="2">
    <source>
        <dbReference type="EMBL" id="MFC7442912.1"/>
    </source>
</evidence>